<dbReference type="Gene3D" id="3.10.20.30">
    <property type="match status" value="1"/>
</dbReference>
<feature type="domain" description="TGS" evidence="4">
    <location>
        <begin position="385"/>
        <end position="448"/>
    </location>
</feature>
<evidence type="ECO:0000256" key="1">
    <source>
        <dbReference type="ARBA" id="ARBA00025704"/>
    </source>
</evidence>
<dbReference type="InterPro" id="IPR045865">
    <property type="entry name" value="ACT-like_dom_sf"/>
</dbReference>
<dbReference type="PANTHER" id="PTHR21262">
    <property type="entry name" value="GUANOSINE-3',5'-BIS DIPHOSPHATE 3'-PYROPHOSPHOHYDROLASE"/>
    <property type="match status" value="1"/>
</dbReference>
<dbReference type="SUPFAM" id="SSF109604">
    <property type="entry name" value="HD-domain/PDEase-like"/>
    <property type="match status" value="1"/>
</dbReference>
<gene>
    <name evidence="5" type="ORF">A3J04_02710</name>
</gene>
<dbReference type="SUPFAM" id="SSF55021">
    <property type="entry name" value="ACT-like"/>
    <property type="match status" value="1"/>
</dbReference>
<dbReference type="GO" id="GO:0015969">
    <property type="term" value="P:guanosine tetraphosphate metabolic process"/>
    <property type="evidence" value="ECO:0007669"/>
    <property type="project" value="InterPro"/>
</dbReference>
<name>A0A1G2GY37_9BACT</name>
<proteinExistence type="inferred from homology"/>
<dbReference type="Pfam" id="PF02824">
    <property type="entry name" value="TGS"/>
    <property type="match status" value="1"/>
</dbReference>
<sequence length="569" mass="65359">MWGRLSKKISAYSSEDQKLINEAYLIAEKFHKGQKRESGDPYISHPVAVAEELIALKLDATSIAAALLHDVIEDTTITKEELKKKVGPAVVKLVDGLTKLERVRFEGFKRKVESTRKMFLAIAEDIRVVIIKLADRLHNMRTIGALRPDKQKRIAEETLELYAPIAYRLGIGEMKGELEDLAFPILFPEEYAWLKKEVREELPKRKQCLGTIAPIVERELKKEGIENFEINFRAKHYYSLWKKLQRYNLDLSKVTDLVALRIIVESPEDCYRVLGIIHMLWRPLPGRIKDYIAMPKPNGYQSLHTTVFCEHNVIAEFQIRTKKMHEEAEFGIAAHWLYDEYGKPKKGVRGNVEKTSWVKKLQEWQREFAPSDSEEFIEALKIDFFKDRIFVLTPKGEAIDLPEGSTPVDFAYHVHSEIGDHMTGAKVNGKMVSFLHTLVSGDTVEIITQKNKRPSMDLLSMARTASARGHIRSALRKLGIKMQTKNPKKAKTKEITFRIVRTSRIGLLKDIATLFSKENVDILKTDSDITDVNKPHLVIRCRIPRGCDLERLMVRLRRIKGVNELEIKA</sequence>
<dbReference type="InterPro" id="IPR043519">
    <property type="entry name" value="NT_sf"/>
</dbReference>
<dbReference type="Gene3D" id="3.30.460.10">
    <property type="entry name" value="Beta Polymerase, domain 2"/>
    <property type="match status" value="1"/>
</dbReference>
<evidence type="ECO:0000313" key="5">
    <source>
        <dbReference type="EMBL" id="OGZ55135.1"/>
    </source>
</evidence>
<dbReference type="InterPro" id="IPR033655">
    <property type="entry name" value="TGS_RelA/SpoT"/>
</dbReference>
<dbReference type="Gene3D" id="3.30.70.260">
    <property type="match status" value="1"/>
</dbReference>
<dbReference type="PANTHER" id="PTHR21262:SF31">
    <property type="entry name" value="GTP PYROPHOSPHOKINASE"/>
    <property type="match status" value="1"/>
</dbReference>
<dbReference type="PROSITE" id="PS51880">
    <property type="entry name" value="TGS"/>
    <property type="match status" value="1"/>
</dbReference>
<dbReference type="PROSITE" id="PS51831">
    <property type="entry name" value="HD"/>
    <property type="match status" value="1"/>
</dbReference>
<dbReference type="InterPro" id="IPR012676">
    <property type="entry name" value="TGS-like"/>
</dbReference>
<reference evidence="5 6" key="1">
    <citation type="journal article" date="2016" name="Nat. Commun.">
        <title>Thousands of microbial genomes shed light on interconnected biogeochemical processes in an aquifer system.</title>
        <authorList>
            <person name="Anantharaman K."/>
            <person name="Brown C.T."/>
            <person name="Hug L.A."/>
            <person name="Sharon I."/>
            <person name="Castelle C.J."/>
            <person name="Probst A.J."/>
            <person name="Thomas B.C."/>
            <person name="Singh A."/>
            <person name="Wilkins M.J."/>
            <person name="Karaoz U."/>
            <person name="Brodie E.L."/>
            <person name="Williams K.H."/>
            <person name="Hubbard S.S."/>
            <person name="Banfield J.F."/>
        </authorList>
    </citation>
    <scope>NUCLEOTIDE SEQUENCE [LARGE SCALE GENOMIC DNA]</scope>
</reference>
<dbReference type="InterPro" id="IPR004811">
    <property type="entry name" value="RelA/Spo_fam"/>
</dbReference>
<dbReference type="SMART" id="SM00471">
    <property type="entry name" value="HDc"/>
    <property type="match status" value="1"/>
</dbReference>
<dbReference type="Pfam" id="PF04607">
    <property type="entry name" value="RelA_SpoT"/>
    <property type="match status" value="1"/>
</dbReference>
<dbReference type="SUPFAM" id="SSF81301">
    <property type="entry name" value="Nucleotidyltransferase"/>
    <property type="match status" value="1"/>
</dbReference>
<evidence type="ECO:0000313" key="6">
    <source>
        <dbReference type="Proteomes" id="UP000177954"/>
    </source>
</evidence>
<dbReference type="FunFam" id="3.30.460.10:FF:000001">
    <property type="entry name" value="GTP pyrophosphokinase RelA"/>
    <property type="match status" value="1"/>
</dbReference>
<evidence type="ECO:0000259" key="4">
    <source>
        <dbReference type="PROSITE" id="PS51880"/>
    </source>
</evidence>
<comment type="caution">
    <text evidence="5">The sequence shown here is derived from an EMBL/GenBank/DDBJ whole genome shotgun (WGS) entry which is preliminary data.</text>
</comment>
<dbReference type="NCBIfam" id="TIGR00691">
    <property type="entry name" value="spoT_relA"/>
    <property type="match status" value="1"/>
</dbReference>
<comment type="function">
    <text evidence="2">In eubacteria ppGpp (guanosine 3'-diphosphate 5'-diphosphate) is a mediator of the stringent response that coordinates a variety of cellular activities in response to changes in nutritional abundance.</text>
</comment>
<comment type="similarity">
    <text evidence="2">Belongs to the relA/spoT family.</text>
</comment>
<dbReference type="SUPFAM" id="SSF81271">
    <property type="entry name" value="TGS-like"/>
    <property type="match status" value="1"/>
</dbReference>
<dbReference type="EMBL" id="MHNZ01000037">
    <property type="protein sequence ID" value="OGZ55135.1"/>
    <property type="molecule type" value="Genomic_DNA"/>
</dbReference>
<dbReference type="InterPro" id="IPR003607">
    <property type="entry name" value="HD/PDEase_dom"/>
</dbReference>
<dbReference type="FunFam" id="3.10.20.30:FF:000002">
    <property type="entry name" value="GTP pyrophosphokinase (RelA/SpoT)"/>
    <property type="match status" value="1"/>
</dbReference>
<comment type="pathway">
    <text evidence="1">Purine metabolism.</text>
</comment>
<dbReference type="InterPro" id="IPR007685">
    <property type="entry name" value="RelA_SpoT"/>
</dbReference>
<dbReference type="CDD" id="cd01668">
    <property type="entry name" value="TGS_RSH"/>
    <property type="match status" value="1"/>
</dbReference>
<evidence type="ECO:0008006" key="7">
    <source>
        <dbReference type="Google" id="ProtNLM"/>
    </source>
</evidence>
<protein>
    <recommendedName>
        <fullName evidence="7">TGS domain-containing protein</fullName>
    </recommendedName>
</protein>
<dbReference type="GO" id="GO:0005886">
    <property type="term" value="C:plasma membrane"/>
    <property type="evidence" value="ECO:0007669"/>
    <property type="project" value="TreeGrafter"/>
</dbReference>
<dbReference type="InterPro" id="IPR004095">
    <property type="entry name" value="TGS"/>
</dbReference>
<dbReference type="AlphaFoldDB" id="A0A1G2GY37"/>
<feature type="domain" description="HD" evidence="3">
    <location>
        <begin position="42"/>
        <end position="140"/>
    </location>
</feature>
<organism evidence="5 6">
    <name type="scientific">Candidatus Ryanbacteria bacterium RIFCSPLOWO2_02_FULL_47_14</name>
    <dbReference type="NCBI Taxonomy" id="1802129"/>
    <lineage>
        <taxon>Bacteria</taxon>
        <taxon>Candidatus Ryaniibacteriota</taxon>
    </lineage>
</organism>
<dbReference type="InterPro" id="IPR006674">
    <property type="entry name" value="HD_domain"/>
</dbReference>
<dbReference type="FunFam" id="1.10.3210.10:FF:000001">
    <property type="entry name" value="GTP pyrophosphokinase RelA"/>
    <property type="match status" value="1"/>
</dbReference>
<evidence type="ECO:0000256" key="2">
    <source>
        <dbReference type="RuleBase" id="RU003847"/>
    </source>
</evidence>
<dbReference type="SMART" id="SM00954">
    <property type="entry name" value="RelA_SpoT"/>
    <property type="match status" value="1"/>
</dbReference>
<accession>A0A1G2GY37</accession>
<dbReference type="Pfam" id="PF13328">
    <property type="entry name" value="HD_4"/>
    <property type="match status" value="1"/>
</dbReference>
<dbReference type="CDD" id="cd05399">
    <property type="entry name" value="NT_Rel-Spo_like"/>
    <property type="match status" value="1"/>
</dbReference>
<dbReference type="InterPro" id="IPR012675">
    <property type="entry name" value="Beta-grasp_dom_sf"/>
</dbReference>
<evidence type="ECO:0000259" key="3">
    <source>
        <dbReference type="PROSITE" id="PS51831"/>
    </source>
</evidence>
<dbReference type="CDD" id="cd00077">
    <property type="entry name" value="HDc"/>
    <property type="match status" value="1"/>
</dbReference>
<dbReference type="Proteomes" id="UP000177954">
    <property type="component" value="Unassembled WGS sequence"/>
</dbReference>
<dbReference type="Gene3D" id="1.10.3210.10">
    <property type="entry name" value="Hypothetical protein af1432"/>
    <property type="match status" value="1"/>
</dbReference>
<dbReference type="STRING" id="1802129.A3J04_02710"/>